<keyword evidence="1" id="KW-0472">Membrane</keyword>
<keyword evidence="3" id="KW-1185">Reference proteome</keyword>
<protein>
    <submittedName>
        <fullName evidence="2">Uncharacterized protein</fullName>
    </submittedName>
</protein>
<proteinExistence type="predicted"/>
<sequence>MKLTDLILKITALVLAVAAIACLIMANMERISDWMACLWAKVQAKKELLCRTCPCEGCESDDEFEEWDI</sequence>
<keyword evidence="1" id="KW-1133">Transmembrane helix</keyword>
<dbReference type="AlphaFoldDB" id="A0A3E2B0W2"/>
<evidence type="ECO:0000256" key="1">
    <source>
        <dbReference type="SAM" id="Phobius"/>
    </source>
</evidence>
<feature type="transmembrane region" description="Helical" evidence="1">
    <location>
        <begin position="6"/>
        <end position="26"/>
    </location>
</feature>
<evidence type="ECO:0000313" key="2">
    <source>
        <dbReference type="EMBL" id="RFT05698.1"/>
    </source>
</evidence>
<dbReference type="GeneID" id="97996308"/>
<gene>
    <name evidence="2" type="ORF">DV520_11240</name>
</gene>
<dbReference type="PROSITE" id="PS51257">
    <property type="entry name" value="PROKAR_LIPOPROTEIN"/>
    <property type="match status" value="1"/>
</dbReference>
<dbReference type="RefSeq" id="WP_021920798.1">
    <property type="nucleotide sequence ID" value="NZ_CAKXKJ010000001.1"/>
</dbReference>
<dbReference type="EMBL" id="QQRQ01000034">
    <property type="protein sequence ID" value="RFT05698.1"/>
    <property type="molecule type" value="Genomic_DNA"/>
</dbReference>
<name>A0A3E2B0W2_9FIRM</name>
<organism evidence="2 3">
    <name type="scientific">Evtepia gabavorous</name>
    <dbReference type="NCBI Taxonomy" id="2211183"/>
    <lineage>
        <taxon>Bacteria</taxon>
        <taxon>Bacillati</taxon>
        <taxon>Bacillota</taxon>
        <taxon>Clostridia</taxon>
        <taxon>Eubacteriales</taxon>
        <taxon>Evtepia</taxon>
    </lineage>
</organism>
<comment type="caution">
    <text evidence="2">The sequence shown here is derived from an EMBL/GenBank/DDBJ whole genome shotgun (WGS) entry which is preliminary data.</text>
</comment>
<dbReference type="Proteomes" id="UP000260649">
    <property type="component" value="Unassembled WGS sequence"/>
</dbReference>
<reference evidence="2 3" key="1">
    <citation type="submission" date="2018-07" db="EMBL/GenBank/DDBJ databases">
        <title>GABA Modulating Bacteria of the Human Gut Microbiota.</title>
        <authorList>
            <person name="Strandwitz P."/>
            <person name="Kim K.H."/>
            <person name="Terekhova D."/>
            <person name="Liu J.K."/>
            <person name="Sharma A."/>
            <person name="Levering J."/>
            <person name="Mcdonald D."/>
            <person name="Dietrich D."/>
            <person name="Ramadhar T.R."/>
            <person name="Lekbua A."/>
            <person name="Mroue N."/>
            <person name="Liston C."/>
            <person name="Stewart E.J."/>
            <person name="Dubin M.J."/>
            <person name="Zengler K."/>
            <person name="Knight R."/>
            <person name="Gilbert J.A."/>
            <person name="Clardy J."/>
            <person name="Lewis K."/>
        </authorList>
    </citation>
    <scope>NUCLEOTIDE SEQUENCE [LARGE SCALE GENOMIC DNA]</scope>
    <source>
        <strain evidence="2 3">KLE1738</strain>
    </source>
</reference>
<keyword evidence="1" id="KW-0812">Transmembrane</keyword>
<accession>A0A3E2B0W2</accession>
<evidence type="ECO:0000313" key="3">
    <source>
        <dbReference type="Proteomes" id="UP000260649"/>
    </source>
</evidence>